<keyword evidence="2" id="KW-0472">Membrane</keyword>
<feature type="region of interest" description="Disordered" evidence="1">
    <location>
        <begin position="1"/>
        <end position="34"/>
    </location>
</feature>
<proteinExistence type="predicted"/>
<dbReference type="AlphaFoldDB" id="A0A061RL65"/>
<gene>
    <name evidence="3" type="ORF">TSPGSL018_2304</name>
</gene>
<feature type="region of interest" description="Disordered" evidence="1">
    <location>
        <begin position="85"/>
        <end position="191"/>
    </location>
</feature>
<reference evidence="3" key="1">
    <citation type="submission" date="2014-05" db="EMBL/GenBank/DDBJ databases">
        <title>The transcriptome of the halophilic microalga Tetraselmis sp. GSL018 isolated from the Great Salt Lake, Utah.</title>
        <authorList>
            <person name="Jinkerson R.E."/>
            <person name="D'Adamo S."/>
            <person name="Posewitz M.C."/>
        </authorList>
    </citation>
    <scope>NUCLEOTIDE SEQUENCE</scope>
    <source>
        <strain evidence="3">GSL018</strain>
    </source>
</reference>
<protein>
    <submittedName>
        <fullName evidence="3">Uncharacterized protein</fullName>
    </submittedName>
</protein>
<evidence type="ECO:0000256" key="1">
    <source>
        <dbReference type="SAM" id="MobiDB-lite"/>
    </source>
</evidence>
<keyword evidence="2" id="KW-0812">Transmembrane</keyword>
<keyword evidence="2" id="KW-1133">Transmembrane helix</keyword>
<feature type="compositionally biased region" description="Basic and acidic residues" evidence="1">
    <location>
        <begin position="155"/>
        <end position="166"/>
    </location>
</feature>
<feature type="compositionally biased region" description="Low complexity" evidence="1">
    <location>
        <begin position="20"/>
        <end position="33"/>
    </location>
</feature>
<accession>A0A061RL65</accession>
<dbReference type="EMBL" id="GBEZ01014843">
    <property type="protein sequence ID" value="JAC71266.1"/>
    <property type="molecule type" value="Transcribed_RNA"/>
</dbReference>
<feature type="compositionally biased region" description="Polar residues" evidence="1">
    <location>
        <begin position="85"/>
        <end position="94"/>
    </location>
</feature>
<feature type="transmembrane region" description="Helical" evidence="2">
    <location>
        <begin position="200"/>
        <end position="221"/>
    </location>
</feature>
<name>A0A061RL65_9CHLO</name>
<evidence type="ECO:0000256" key="2">
    <source>
        <dbReference type="SAM" id="Phobius"/>
    </source>
</evidence>
<sequence length="227" mass="25457">MNRRRSAIGERCPGHPPSSSPASSSQQAGQWGQSHERYINQQFEWLEQHNSGIEQCLETIEQRWATTRAYIDNLLEEFARRQQASNQEELSNSAPGVWDASGSGTHSGIFPDELHTSRQPASRQPVSRDHDASGHRDSSGSGTYIFPDDLQLPNRGRDPSGNRDSLDTYIFPDDLQPVSQGCDDPEHRGSNERDRINMQIALIIIVFAIVLFLITAVSSHLTTIDYR</sequence>
<organism evidence="3">
    <name type="scientific">Tetraselmis sp. GSL018</name>
    <dbReference type="NCBI Taxonomy" id="582737"/>
    <lineage>
        <taxon>Eukaryota</taxon>
        <taxon>Viridiplantae</taxon>
        <taxon>Chlorophyta</taxon>
        <taxon>core chlorophytes</taxon>
        <taxon>Chlorodendrophyceae</taxon>
        <taxon>Chlorodendrales</taxon>
        <taxon>Chlorodendraceae</taxon>
        <taxon>Tetraselmis</taxon>
    </lineage>
</organism>
<evidence type="ECO:0000313" key="3">
    <source>
        <dbReference type="EMBL" id="JAC71266.1"/>
    </source>
</evidence>
<feature type="compositionally biased region" description="Basic and acidic residues" evidence="1">
    <location>
        <begin position="126"/>
        <end position="138"/>
    </location>
</feature>